<sequence length="70" mass="7586">MDFVTMIYGSGEAGIETTAVRWATADGVDSKIIMMLCSGRSSRSRSGGHLCHPPPSNIAQLIWSVCYYVC</sequence>
<proteinExistence type="predicted"/>
<accession>A0A1I7Y3Z9</accession>
<reference evidence="2" key="1">
    <citation type="submission" date="2016-11" db="UniProtKB">
        <authorList>
            <consortium name="WormBaseParasite"/>
        </authorList>
    </citation>
    <scope>IDENTIFICATION</scope>
</reference>
<name>A0A1I7Y3Z9_9BILA</name>
<dbReference type="AlphaFoldDB" id="A0A1I7Y3Z9"/>
<evidence type="ECO:0000313" key="1">
    <source>
        <dbReference type="Proteomes" id="UP000095287"/>
    </source>
</evidence>
<dbReference type="Proteomes" id="UP000095287">
    <property type="component" value="Unplaced"/>
</dbReference>
<organism evidence="1 2">
    <name type="scientific">Steinernema glaseri</name>
    <dbReference type="NCBI Taxonomy" id="37863"/>
    <lineage>
        <taxon>Eukaryota</taxon>
        <taxon>Metazoa</taxon>
        <taxon>Ecdysozoa</taxon>
        <taxon>Nematoda</taxon>
        <taxon>Chromadorea</taxon>
        <taxon>Rhabditida</taxon>
        <taxon>Tylenchina</taxon>
        <taxon>Panagrolaimomorpha</taxon>
        <taxon>Strongyloidoidea</taxon>
        <taxon>Steinernematidae</taxon>
        <taxon>Steinernema</taxon>
    </lineage>
</organism>
<evidence type="ECO:0000313" key="2">
    <source>
        <dbReference type="WBParaSite" id="L893_g125.t1"/>
    </source>
</evidence>
<keyword evidence="1" id="KW-1185">Reference proteome</keyword>
<dbReference type="WBParaSite" id="L893_g125.t1">
    <property type="protein sequence ID" value="L893_g125.t1"/>
    <property type="gene ID" value="L893_g125"/>
</dbReference>
<protein>
    <submittedName>
        <fullName evidence="2">Flavodoxin-like domain-containing protein</fullName>
    </submittedName>
</protein>